<feature type="domain" description="Helicase C-terminal" evidence="6">
    <location>
        <begin position="226"/>
        <end position="386"/>
    </location>
</feature>
<dbReference type="SMART" id="SM00487">
    <property type="entry name" value="DEXDc"/>
    <property type="match status" value="1"/>
</dbReference>
<dbReference type="InterPro" id="IPR014001">
    <property type="entry name" value="Helicase_ATP-bd"/>
</dbReference>
<dbReference type="Gene3D" id="3.40.50.300">
    <property type="entry name" value="P-loop containing nucleotide triphosphate hydrolases"/>
    <property type="match status" value="2"/>
</dbReference>
<dbReference type="PANTHER" id="PTHR47963">
    <property type="entry name" value="DEAD-BOX ATP-DEPENDENT RNA HELICASE 47, MITOCHONDRIAL"/>
    <property type="match status" value="1"/>
</dbReference>
<dbReference type="SMART" id="SM00490">
    <property type="entry name" value="HELICc"/>
    <property type="match status" value="1"/>
</dbReference>
<dbReference type="KEGG" id="hhd:HBHAL_4874"/>
<keyword evidence="2 7" id="KW-0378">Hydrolase</keyword>
<evidence type="ECO:0000259" key="5">
    <source>
        <dbReference type="PROSITE" id="PS51192"/>
    </source>
</evidence>
<gene>
    <name evidence="7" type="primary">yfmL</name>
    <name evidence="7" type="ordered locus">HBHAL_4874</name>
</gene>
<sequence length="388" mass="43886">MIERKDMKNMSNNQTEWFNELSPFLKEAWSNSGYETLTTVQERAIPLVLNGEDVLGEAPTGSGKTLAYLIPLLHKIDPDQKHTQVLILASSHELVMQINEEVQNWTKGSGINSTTLIGGANIKRQMEKLKKKPQVVIGTPGRVYELMKKKKVKAHEIKTVVMDEADQLLVPEHIRTVNDILESMLKDRQILLFSATMPEEVIDVAQEFMDEETEVVRVETEIQKPDVEHTYMVCEDRDKIEVLRKLARMDGFKGLAFLQDIAKLNVFAEKLTYKNLDLGLLHSDANKEQRAKAIREFRKGDYSLLLATDVAARGLDIIDINHIVNLDVPKDATAYIHRAGRTARLGASDGTVISLVNPVEQKRLMKHARDLDLSLHEKVIYKGSLKDA</sequence>
<dbReference type="HOGENOM" id="CLU_003041_1_3_9"/>
<dbReference type="InterPro" id="IPR011545">
    <property type="entry name" value="DEAD/DEAH_box_helicase_dom"/>
</dbReference>
<evidence type="ECO:0000259" key="6">
    <source>
        <dbReference type="PROSITE" id="PS51194"/>
    </source>
</evidence>
<dbReference type="Pfam" id="PF00271">
    <property type="entry name" value="Helicase_C"/>
    <property type="match status" value="1"/>
</dbReference>
<keyword evidence="3 7" id="KW-0347">Helicase</keyword>
<dbReference type="Proteomes" id="UP000007397">
    <property type="component" value="Chromosome"/>
</dbReference>
<dbReference type="GO" id="GO:0003724">
    <property type="term" value="F:RNA helicase activity"/>
    <property type="evidence" value="ECO:0007669"/>
    <property type="project" value="UniProtKB-EC"/>
</dbReference>
<dbReference type="GO" id="GO:0005829">
    <property type="term" value="C:cytosol"/>
    <property type="evidence" value="ECO:0007669"/>
    <property type="project" value="TreeGrafter"/>
</dbReference>
<reference evidence="7 8" key="1">
    <citation type="journal article" date="2013" name="Environ. Microbiol.">
        <title>Chloride and organic osmolytes: a hybrid strategy to cope with elevated salinities by the moderately halophilic, chloride-dependent bacterium Halobacillus halophilus.</title>
        <authorList>
            <person name="Saum S.H."/>
            <person name="Pfeiffer F."/>
            <person name="Palm P."/>
            <person name="Rampp M."/>
            <person name="Schuster S.C."/>
            <person name="Muller V."/>
            <person name="Oesterhelt D."/>
        </authorList>
    </citation>
    <scope>NUCLEOTIDE SEQUENCE [LARGE SCALE GENOMIC DNA]</scope>
    <source>
        <strain evidence="8">ATCC 35676 / DSM 2266 / JCM 20832 / KCTC 3685 / LMG 17431 / NBRC 102448 / NCIMB 2269</strain>
    </source>
</reference>
<dbReference type="SUPFAM" id="SSF52540">
    <property type="entry name" value="P-loop containing nucleoside triphosphate hydrolases"/>
    <property type="match status" value="1"/>
</dbReference>
<evidence type="ECO:0000256" key="2">
    <source>
        <dbReference type="ARBA" id="ARBA00022801"/>
    </source>
</evidence>
<evidence type="ECO:0000256" key="1">
    <source>
        <dbReference type="ARBA" id="ARBA00022741"/>
    </source>
</evidence>
<dbReference type="GO" id="GO:0005840">
    <property type="term" value="C:ribosome"/>
    <property type="evidence" value="ECO:0007669"/>
    <property type="project" value="TreeGrafter"/>
</dbReference>
<dbReference type="InterPro" id="IPR027417">
    <property type="entry name" value="P-loop_NTPase"/>
</dbReference>
<keyword evidence="4" id="KW-0067">ATP-binding</keyword>
<dbReference type="PATRIC" id="fig|866895.3.peg.3911"/>
<dbReference type="GO" id="GO:0033592">
    <property type="term" value="F:RNA strand annealing activity"/>
    <property type="evidence" value="ECO:0007669"/>
    <property type="project" value="TreeGrafter"/>
</dbReference>
<feature type="domain" description="Helicase ATP-binding" evidence="5">
    <location>
        <begin position="45"/>
        <end position="215"/>
    </location>
</feature>
<dbReference type="AlphaFoldDB" id="I0JST9"/>
<dbReference type="CDD" id="cd00268">
    <property type="entry name" value="DEADc"/>
    <property type="match status" value="1"/>
</dbReference>
<dbReference type="InterPro" id="IPR050547">
    <property type="entry name" value="DEAD_box_RNA_helicases"/>
</dbReference>
<accession>I0JST9</accession>
<protein>
    <submittedName>
        <fullName evidence="7">Probable ATP-dependent RNA helicase YfmL</fullName>
        <ecNumber evidence="7">3.6.4.13</ecNumber>
    </submittedName>
</protein>
<evidence type="ECO:0000256" key="3">
    <source>
        <dbReference type="ARBA" id="ARBA00022806"/>
    </source>
</evidence>
<dbReference type="GO" id="GO:0009409">
    <property type="term" value="P:response to cold"/>
    <property type="evidence" value="ECO:0007669"/>
    <property type="project" value="TreeGrafter"/>
</dbReference>
<evidence type="ECO:0000313" key="7">
    <source>
        <dbReference type="EMBL" id="CCG47211.1"/>
    </source>
</evidence>
<evidence type="ECO:0000256" key="4">
    <source>
        <dbReference type="ARBA" id="ARBA00022840"/>
    </source>
</evidence>
<dbReference type="Pfam" id="PF00270">
    <property type="entry name" value="DEAD"/>
    <property type="match status" value="1"/>
</dbReference>
<evidence type="ECO:0000313" key="8">
    <source>
        <dbReference type="Proteomes" id="UP000007397"/>
    </source>
</evidence>
<proteinExistence type="predicted"/>
<name>I0JST9_HALH3</name>
<dbReference type="InterPro" id="IPR044742">
    <property type="entry name" value="DEAD/DEAH_RhlB"/>
</dbReference>
<keyword evidence="1" id="KW-0547">Nucleotide-binding</keyword>
<dbReference type="eggNOG" id="COG0513">
    <property type="taxonomic scope" value="Bacteria"/>
</dbReference>
<dbReference type="STRING" id="866895.HBHAL_4874"/>
<dbReference type="EC" id="3.6.4.13" evidence="7"/>
<dbReference type="InterPro" id="IPR001650">
    <property type="entry name" value="Helicase_C-like"/>
</dbReference>
<dbReference type="PANTHER" id="PTHR47963:SF7">
    <property type="entry name" value="ATP-DEPENDENT RNA HELICASE YFML-RELATED"/>
    <property type="match status" value="1"/>
</dbReference>
<dbReference type="PROSITE" id="PS51192">
    <property type="entry name" value="HELICASE_ATP_BIND_1"/>
    <property type="match status" value="1"/>
</dbReference>
<keyword evidence="8" id="KW-1185">Reference proteome</keyword>
<dbReference type="GO" id="GO:0016787">
    <property type="term" value="F:hydrolase activity"/>
    <property type="evidence" value="ECO:0007669"/>
    <property type="project" value="UniProtKB-KW"/>
</dbReference>
<dbReference type="EMBL" id="HE717023">
    <property type="protein sequence ID" value="CCG47211.1"/>
    <property type="molecule type" value="Genomic_DNA"/>
</dbReference>
<organism evidence="7 8">
    <name type="scientific">Halobacillus halophilus (strain ATCC 35676 / DSM 2266 / JCM 20832 / KCTC 3685 / LMG 17431 / NBRC 102448 / NCIMB 2269)</name>
    <name type="common">Sporosarcina halophila</name>
    <dbReference type="NCBI Taxonomy" id="866895"/>
    <lineage>
        <taxon>Bacteria</taxon>
        <taxon>Bacillati</taxon>
        <taxon>Bacillota</taxon>
        <taxon>Bacilli</taxon>
        <taxon>Bacillales</taxon>
        <taxon>Bacillaceae</taxon>
        <taxon>Halobacillus</taxon>
    </lineage>
</organism>
<dbReference type="CDD" id="cd18787">
    <property type="entry name" value="SF2_C_DEAD"/>
    <property type="match status" value="1"/>
</dbReference>
<dbReference type="GO" id="GO:0005524">
    <property type="term" value="F:ATP binding"/>
    <property type="evidence" value="ECO:0007669"/>
    <property type="project" value="UniProtKB-KW"/>
</dbReference>
<dbReference type="PROSITE" id="PS51194">
    <property type="entry name" value="HELICASE_CTER"/>
    <property type="match status" value="1"/>
</dbReference>